<dbReference type="EMBL" id="BPQI01000121">
    <property type="protein sequence ID" value="GJD57806.1"/>
    <property type="molecule type" value="Genomic_DNA"/>
</dbReference>
<accession>A0ABQ4RKG9</accession>
<comment type="catalytic activity">
    <reaction evidence="6">
        <text>L-tryptophan + O2 = indole-3-acetamide + CO2 + H2O</text>
        <dbReference type="Rhea" id="RHEA:16165"/>
        <dbReference type="ChEBI" id="CHEBI:15377"/>
        <dbReference type="ChEBI" id="CHEBI:15379"/>
        <dbReference type="ChEBI" id="CHEBI:16031"/>
        <dbReference type="ChEBI" id="CHEBI:16526"/>
        <dbReference type="ChEBI" id="CHEBI:57912"/>
        <dbReference type="EC" id="1.13.12.3"/>
    </reaction>
</comment>
<evidence type="ECO:0000256" key="2">
    <source>
        <dbReference type="ARBA" id="ARBA00005833"/>
    </source>
</evidence>
<dbReference type="SUPFAM" id="SSF51905">
    <property type="entry name" value="FAD/NAD(P)-binding domain"/>
    <property type="match status" value="1"/>
</dbReference>
<dbReference type="InterPro" id="IPR036188">
    <property type="entry name" value="FAD/NAD-bd_sf"/>
</dbReference>
<evidence type="ECO:0000256" key="6">
    <source>
        <dbReference type="ARBA" id="ARBA00047321"/>
    </source>
</evidence>
<comment type="similarity">
    <text evidence="2">Belongs to the tryptophan 2-monooxygenase family.</text>
</comment>
<evidence type="ECO:0000256" key="1">
    <source>
        <dbReference type="ARBA" id="ARBA00004814"/>
    </source>
</evidence>
<evidence type="ECO:0000313" key="8">
    <source>
        <dbReference type="EMBL" id="GJD57806.1"/>
    </source>
</evidence>
<dbReference type="Gene3D" id="3.90.660.10">
    <property type="match status" value="1"/>
</dbReference>
<dbReference type="PANTHER" id="PTHR10742">
    <property type="entry name" value="FLAVIN MONOAMINE OXIDASE"/>
    <property type="match status" value="1"/>
</dbReference>
<dbReference type="Gene3D" id="3.50.50.60">
    <property type="entry name" value="FAD/NAD(P)-binding domain"/>
    <property type="match status" value="1"/>
</dbReference>
<comment type="pathway">
    <text evidence="1">Plant hormone metabolism; auxin biosynthesis.</text>
</comment>
<sequence>MASIGGAYSCALPGQSQARARLAQPFEDRLFFAGEATHPFDFSTAHGAHDSGQRAADEVLSSLSMRRLGPVRAVS</sequence>
<protein>
    <recommendedName>
        <fullName evidence="4">Tryptophan 2-monooxygenase</fullName>
        <ecNumber evidence="3">1.13.12.3</ecNumber>
    </recommendedName>
</protein>
<dbReference type="Pfam" id="PF01593">
    <property type="entry name" value="Amino_oxidase"/>
    <property type="match status" value="1"/>
</dbReference>
<dbReference type="PANTHER" id="PTHR10742:SF410">
    <property type="entry name" value="LYSINE-SPECIFIC HISTONE DEMETHYLASE 2"/>
    <property type="match status" value="1"/>
</dbReference>
<dbReference type="InterPro" id="IPR002937">
    <property type="entry name" value="Amino_oxidase"/>
</dbReference>
<dbReference type="InterPro" id="IPR050281">
    <property type="entry name" value="Flavin_monoamine_oxidase"/>
</dbReference>
<evidence type="ECO:0000256" key="5">
    <source>
        <dbReference type="ARBA" id="ARBA00023070"/>
    </source>
</evidence>
<evidence type="ECO:0000259" key="7">
    <source>
        <dbReference type="Pfam" id="PF01593"/>
    </source>
</evidence>
<gene>
    <name evidence="8" type="ORF">IFDJLNFL_3719</name>
</gene>
<dbReference type="Proteomes" id="UP001055303">
    <property type="component" value="Unassembled WGS sequence"/>
</dbReference>
<comment type="caution">
    <text evidence="8">The sequence shown here is derived from an EMBL/GenBank/DDBJ whole genome shotgun (WGS) entry which is preliminary data.</text>
</comment>
<reference evidence="8" key="1">
    <citation type="journal article" date="2021" name="Front. Microbiol.">
        <title>Comprehensive Comparative Genomics and Phenotyping of Methylobacterium Species.</title>
        <authorList>
            <person name="Alessa O."/>
            <person name="Ogura Y."/>
            <person name="Fujitani Y."/>
            <person name="Takami H."/>
            <person name="Hayashi T."/>
            <person name="Sahin N."/>
            <person name="Tani A."/>
        </authorList>
    </citation>
    <scope>NUCLEOTIDE SEQUENCE</scope>
    <source>
        <strain evidence="8">DSM 22415</strain>
    </source>
</reference>
<name>A0ABQ4RKG9_9HYPH</name>
<proteinExistence type="inferred from homology"/>
<evidence type="ECO:0000313" key="9">
    <source>
        <dbReference type="Proteomes" id="UP001055303"/>
    </source>
</evidence>
<evidence type="ECO:0000256" key="3">
    <source>
        <dbReference type="ARBA" id="ARBA00012535"/>
    </source>
</evidence>
<feature type="domain" description="Amine oxidase" evidence="7">
    <location>
        <begin position="5"/>
        <end position="60"/>
    </location>
</feature>
<organism evidence="8 9">
    <name type="scientific">Methylobacterium dankookense</name>
    <dbReference type="NCBI Taxonomy" id="560405"/>
    <lineage>
        <taxon>Bacteria</taxon>
        <taxon>Pseudomonadati</taxon>
        <taxon>Pseudomonadota</taxon>
        <taxon>Alphaproteobacteria</taxon>
        <taxon>Hyphomicrobiales</taxon>
        <taxon>Methylobacteriaceae</taxon>
        <taxon>Methylobacterium</taxon>
    </lineage>
</organism>
<dbReference type="EC" id="1.13.12.3" evidence="3"/>
<reference evidence="8" key="2">
    <citation type="submission" date="2021-08" db="EMBL/GenBank/DDBJ databases">
        <authorList>
            <person name="Tani A."/>
            <person name="Ola A."/>
            <person name="Ogura Y."/>
            <person name="Katsura K."/>
            <person name="Hayashi T."/>
        </authorList>
    </citation>
    <scope>NUCLEOTIDE SEQUENCE</scope>
    <source>
        <strain evidence="8">DSM 22415</strain>
    </source>
</reference>
<evidence type="ECO:0000256" key="4">
    <source>
        <dbReference type="ARBA" id="ARBA00017871"/>
    </source>
</evidence>
<keyword evidence="5" id="KW-0073">Auxin biosynthesis</keyword>
<keyword evidence="9" id="KW-1185">Reference proteome</keyword>